<dbReference type="Gene3D" id="3.40.50.880">
    <property type="match status" value="1"/>
</dbReference>
<dbReference type="Proteomes" id="UP000483379">
    <property type="component" value="Unassembled WGS sequence"/>
</dbReference>
<proteinExistence type="predicted"/>
<evidence type="ECO:0008006" key="3">
    <source>
        <dbReference type="Google" id="ProtNLM"/>
    </source>
</evidence>
<dbReference type="AlphaFoldDB" id="A0A6M0K674"/>
<name>A0A6M0K674_9GAMM</name>
<sequence>MPVPIGRDCPLRTNEKVVVYCAYMQQTIAIRHLAFDDLGLIDPILRSRGYDIVYQDSWNLDRERVEGADLVVFLGGPISVNDTAEYPFLAQEVSLAS</sequence>
<accession>A0A6M0K674</accession>
<organism evidence="1 2">
    <name type="scientific">Thiorhodococcus minor</name>
    <dbReference type="NCBI Taxonomy" id="57489"/>
    <lineage>
        <taxon>Bacteria</taxon>
        <taxon>Pseudomonadati</taxon>
        <taxon>Pseudomonadota</taxon>
        <taxon>Gammaproteobacteria</taxon>
        <taxon>Chromatiales</taxon>
        <taxon>Chromatiaceae</taxon>
        <taxon>Thiorhodococcus</taxon>
    </lineage>
</organism>
<dbReference type="EMBL" id="JAAIJQ010000188">
    <property type="protein sequence ID" value="NEV65252.1"/>
    <property type="molecule type" value="Genomic_DNA"/>
</dbReference>
<reference evidence="1 2" key="1">
    <citation type="submission" date="2020-02" db="EMBL/GenBank/DDBJ databases">
        <title>Genome sequences of Thiorhodococcus mannitoliphagus and Thiorhodococcus minor, purple sulfur photosynthetic bacteria in the gammaproteobacterial family, Chromatiaceae.</title>
        <authorList>
            <person name="Aviles F.A."/>
            <person name="Meyer T.E."/>
            <person name="Kyndt J.A."/>
        </authorList>
    </citation>
    <scope>NUCLEOTIDE SEQUENCE [LARGE SCALE GENOMIC DNA]</scope>
    <source>
        <strain evidence="1 2">DSM 11518</strain>
    </source>
</reference>
<comment type="caution">
    <text evidence="1">The sequence shown here is derived from an EMBL/GenBank/DDBJ whole genome shotgun (WGS) entry which is preliminary data.</text>
</comment>
<evidence type="ECO:0000313" key="2">
    <source>
        <dbReference type="Proteomes" id="UP000483379"/>
    </source>
</evidence>
<dbReference type="InterPro" id="IPR029062">
    <property type="entry name" value="Class_I_gatase-like"/>
</dbReference>
<gene>
    <name evidence="1" type="ORF">G3446_26060</name>
</gene>
<protein>
    <recommendedName>
        <fullName evidence="3">Glutamine amidotransferase</fullName>
    </recommendedName>
</protein>
<keyword evidence="2" id="KW-1185">Reference proteome</keyword>
<evidence type="ECO:0000313" key="1">
    <source>
        <dbReference type="EMBL" id="NEV65252.1"/>
    </source>
</evidence>
<dbReference type="RefSeq" id="WP_164456576.1">
    <property type="nucleotide sequence ID" value="NZ_JAAIJQ010000188.1"/>
</dbReference>
<dbReference type="SUPFAM" id="SSF52317">
    <property type="entry name" value="Class I glutamine amidotransferase-like"/>
    <property type="match status" value="1"/>
</dbReference>